<dbReference type="STRING" id="1714355.BTO28_12220"/>
<dbReference type="Pfam" id="PF06866">
    <property type="entry name" value="DUF1256"/>
    <property type="match status" value="1"/>
</dbReference>
<dbReference type="OrthoDB" id="9815953at2"/>
<dbReference type="GO" id="GO:0008233">
    <property type="term" value="F:peptidase activity"/>
    <property type="evidence" value="ECO:0007669"/>
    <property type="project" value="UniProtKB-KW"/>
</dbReference>
<dbReference type="Proteomes" id="UP000188613">
    <property type="component" value="Unassembled WGS sequence"/>
</dbReference>
<dbReference type="AlphaFoldDB" id="A0A1V2A614"/>
<evidence type="ECO:0000313" key="2">
    <source>
        <dbReference type="Proteomes" id="UP000188613"/>
    </source>
</evidence>
<organism evidence="1 2">
    <name type="scientific">Domibacillus epiphyticus</name>
    <dbReference type="NCBI Taxonomy" id="1714355"/>
    <lineage>
        <taxon>Bacteria</taxon>
        <taxon>Bacillati</taxon>
        <taxon>Bacillota</taxon>
        <taxon>Bacilli</taxon>
        <taxon>Bacillales</taxon>
        <taxon>Bacillaceae</taxon>
        <taxon>Domibacillus</taxon>
    </lineage>
</organism>
<reference evidence="1 2" key="1">
    <citation type="submission" date="2016-12" db="EMBL/GenBank/DDBJ databases">
        <title>Domibacillus sp. SAB 38T whole genome sequencing.</title>
        <authorList>
            <person name="Verma A."/>
            <person name="Ojha A.K."/>
            <person name="Krishnamurthi S."/>
        </authorList>
    </citation>
    <scope>NUCLEOTIDE SEQUENCE [LARGE SCALE GENOMIC DNA]</scope>
    <source>
        <strain evidence="1 2">SAB 38</strain>
    </source>
</reference>
<accession>A0A1V2A614</accession>
<dbReference type="GO" id="GO:0006508">
    <property type="term" value="P:proteolysis"/>
    <property type="evidence" value="ECO:0007669"/>
    <property type="project" value="UniProtKB-KW"/>
</dbReference>
<gene>
    <name evidence="1" type="ORF">BTO28_12220</name>
</gene>
<sequence length="198" mass="22285">MFPFRSRKISKRDEKKLYSIQSNEKVAEEVEGIVYKMTEIFRKHESNDIIILCIGSDLSIGDSLGPLVGTMLKDSQVPYQVYGTLKDPVHAQNLELVLKEINKKFKEPFIFGIDASLGDKSKIGCIILEEGPLLPGRALKKTLPEIGEYHIKAIVNDLNYSSPTKFLENTRLYTVMNMATIIATIILQTAVLRNSPLK</sequence>
<dbReference type="NCBIfam" id="TIGR02841">
    <property type="entry name" value="spore_YyaC"/>
    <property type="match status" value="1"/>
</dbReference>
<dbReference type="EMBL" id="MSFI01000020">
    <property type="protein sequence ID" value="OMP66459.1"/>
    <property type="molecule type" value="Genomic_DNA"/>
</dbReference>
<keyword evidence="1" id="KW-0645">Protease</keyword>
<proteinExistence type="predicted"/>
<dbReference type="SUPFAM" id="SSF53163">
    <property type="entry name" value="HybD-like"/>
    <property type="match status" value="1"/>
</dbReference>
<evidence type="ECO:0000313" key="1">
    <source>
        <dbReference type="EMBL" id="OMP66459.1"/>
    </source>
</evidence>
<dbReference type="RefSeq" id="WP_076766650.1">
    <property type="nucleotide sequence ID" value="NZ_MSFI01000020.1"/>
</dbReference>
<dbReference type="InterPro" id="IPR023430">
    <property type="entry name" value="Pept_HybD-like_dom_sf"/>
</dbReference>
<keyword evidence="2" id="KW-1185">Reference proteome</keyword>
<protein>
    <submittedName>
        <fullName evidence="1">Spore protease YyaC</fullName>
    </submittedName>
</protein>
<name>A0A1V2A614_9BACI</name>
<dbReference type="InterPro" id="IPR009665">
    <property type="entry name" value="YyaC"/>
</dbReference>
<comment type="caution">
    <text evidence="1">The sequence shown here is derived from an EMBL/GenBank/DDBJ whole genome shotgun (WGS) entry which is preliminary data.</text>
</comment>
<keyword evidence="1" id="KW-0378">Hydrolase</keyword>